<comment type="caution">
    <text evidence="9">The sequence shown here is derived from an EMBL/GenBank/DDBJ whole genome shotgun (WGS) entry which is preliminary data.</text>
</comment>
<dbReference type="Pfam" id="PF01731">
    <property type="entry name" value="Arylesterase"/>
    <property type="match status" value="1"/>
</dbReference>
<dbReference type="PANTHER" id="PTHR11799:SF12">
    <property type="entry name" value="PARAOXONASE-RELATED"/>
    <property type="match status" value="1"/>
</dbReference>
<dbReference type="EC" id="3.1.1.2" evidence="8"/>
<keyword evidence="4 8" id="KW-0325">Glycoprotein</keyword>
<dbReference type="InterPro" id="IPR051288">
    <property type="entry name" value="Serum_paraoxonase/arylesterase"/>
</dbReference>
<comment type="cofactor">
    <cofactor evidence="6 8">
        <name>Ca(2+)</name>
        <dbReference type="ChEBI" id="CHEBI:29108"/>
    </cofactor>
    <text evidence="6 8">Binds 2 calcium ions per subunit.</text>
</comment>
<dbReference type="GO" id="GO:0004064">
    <property type="term" value="F:arylesterase activity"/>
    <property type="evidence" value="ECO:0007669"/>
    <property type="project" value="UniProtKB-UniRule"/>
</dbReference>
<dbReference type="EMBL" id="BTRK01000004">
    <property type="protein sequence ID" value="GMR45775.1"/>
    <property type="molecule type" value="Genomic_DNA"/>
</dbReference>
<comment type="catalytic activity">
    <reaction evidence="8">
        <text>a phenyl acetate + H2O = a phenol + acetate + H(+)</text>
        <dbReference type="Rhea" id="RHEA:17309"/>
        <dbReference type="ChEBI" id="CHEBI:15377"/>
        <dbReference type="ChEBI" id="CHEBI:15378"/>
        <dbReference type="ChEBI" id="CHEBI:30089"/>
        <dbReference type="ChEBI" id="CHEBI:33853"/>
        <dbReference type="ChEBI" id="CHEBI:140310"/>
        <dbReference type="EC" id="3.1.1.2"/>
    </reaction>
</comment>
<feature type="binding site" evidence="6">
    <location>
        <position position="269"/>
    </location>
    <ligand>
        <name>Ca(2+)</name>
        <dbReference type="ChEBI" id="CHEBI:29108"/>
        <label>1</label>
        <note>catalytic</note>
    </ligand>
</feature>
<evidence type="ECO:0000256" key="3">
    <source>
        <dbReference type="ARBA" id="ARBA00023157"/>
    </source>
</evidence>
<gene>
    <name evidence="9" type="ORF">PMAYCL1PPCAC_15970</name>
</gene>
<feature type="binding site" evidence="6">
    <location>
        <position position="164"/>
    </location>
    <ligand>
        <name>Ca(2+)</name>
        <dbReference type="ChEBI" id="CHEBI:29108"/>
        <label>1</label>
        <note>catalytic</note>
    </ligand>
</feature>
<evidence type="ECO:0000256" key="5">
    <source>
        <dbReference type="PIRSR" id="PIRSR602640-1"/>
    </source>
</evidence>
<feature type="disulfide bond" description="In form B" evidence="7">
    <location>
        <begin position="34"/>
        <end position="357"/>
    </location>
</feature>
<comment type="similarity">
    <text evidence="1 8">Belongs to the paraoxonase family.</text>
</comment>
<dbReference type="Proteomes" id="UP001328107">
    <property type="component" value="Unassembled WGS sequence"/>
</dbReference>
<proteinExistence type="inferred from homology"/>
<keyword evidence="2 8" id="KW-0378">Hydrolase</keyword>
<dbReference type="PANTHER" id="PTHR11799">
    <property type="entry name" value="PARAOXONASE"/>
    <property type="match status" value="1"/>
</dbReference>
<feature type="binding site" evidence="6">
    <location>
        <position position="46"/>
    </location>
    <ligand>
        <name>Ca(2+)</name>
        <dbReference type="ChEBI" id="CHEBI:29108"/>
        <label>1</label>
        <note>catalytic</note>
    </ligand>
</feature>
<feature type="binding site" evidence="6">
    <location>
        <position position="45"/>
    </location>
    <ligand>
        <name>Ca(2+)</name>
        <dbReference type="ChEBI" id="CHEBI:29108"/>
        <label>1</label>
        <note>catalytic</note>
    </ligand>
</feature>
<evidence type="ECO:0000256" key="6">
    <source>
        <dbReference type="PIRSR" id="PIRSR602640-2"/>
    </source>
</evidence>
<dbReference type="GO" id="GO:0046872">
    <property type="term" value="F:metal ion binding"/>
    <property type="evidence" value="ECO:0007669"/>
    <property type="project" value="UniProtKB-KW"/>
</dbReference>
<feature type="binding site" evidence="6">
    <location>
        <position position="112"/>
    </location>
    <ligand>
        <name>Ca(2+)</name>
        <dbReference type="ChEBI" id="CHEBI:29108"/>
        <label>1</label>
        <note>catalytic</note>
    </ligand>
</feature>
<evidence type="ECO:0000313" key="10">
    <source>
        <dbReference type="Proteomes" id="UP001328107"/>
    </source>
</evidence>
<dbReference type="InterPro" id="IPR002640">
    <property type="entry name" value="Arylesterase"/>
</dbReference>
<dbReference type="AlphaFoldDB" id="A0AAN5CK08"/>
<evidence type="ECO:0000256" key="2">
    <source>
        <dbReference type="ARBA" id="ARBA00022801"/>
    </source>
</evidence>
<dbReference type="SUPFAM" id="SSF63829">
    <property type="entry name" value="Calcium-dependent phosphotriesterase"/>
    <property type="match status" value="1"/>
</dbReference>
<keyword evidence="6 8" id="KW-0479">Metal-binding</keyword>
<protein>
    <recommendedName>
        <fullName evidence="8">Paraoxonase</fullName>
        <ecNumber evidence="8">3.1.1.2</ecNumber>
    </recommendedName>
</protein>
<feature type="non-terminal residue" evidence="9">
    <location>
        <position position="1"/>
    </location>
</feature>
<sequence length="365" mass="40311">LAGIGLFAALSGWSAIYQLTDMGRTVYSHRPGVCRRVHGPVQGAEDIEVIRAEGIAFITSGVLYLTPRRKNVKGKIFLFDFNQKLGASQLKATYLPITGDSFDPANFHPHGISHWVVNGVIRLYVINHDNEFNHSIEIFDYDPSGPALIHNTSLKHPTLIRPNNLVAVGPDKFIFTNDGVTQSLIGNLVEIVIHNILQCKCGTVYYWDGQESHLLLSKMAAPNGIAYDANHNKLFVSEINHRRLHVYELSKNKRTATHLYTVDLHSACDNLFVHTDGSVFAGCHPLVIQIMRSIADCDGEKTSASQALRVQFDKDYKTATLSEPYANDGTELSGSTIVVLHNNQMLIGTICKGLLHCEIADPAVL</sequence>
<evidence type="ECO:0000256" key="4">
    <source>
        <dbReference type="ARBA" id="ARBA00023180"/>
    </source>
</evidence>
<dbReference type="Gene3D" id="2.120.10.30">
    <property type="entry name" value="TolB, C-terminal domain"/>
    <property type="match status" value="1"/>
</dbReference>
<keyword evidence="6 8" id="KW-0106">Calcium</keyword>
<organism evidence="9 10">
    <name type="scientific">Pristionchus mayeri</name>
    <dbReference type="NCBI Taxonomy" id="1317129"/>
    <lineage>
        <taxon>Eukaryota</taxon>
        <taxon>Metazoa</taxon>
        <taxon>Ecdysozoa</taxon>
        <taxon>Nematoda</taxon>
        <taxon>Chromadorea</taxon>
        <taxon>Rhabditida</taxon>
        <taxon>Rhabditina</taxon>
        <taxon>Diplogasteromorpha</taxon>
        <taxon>Diplogasteroidea</taxon>
        <taxon>Neodiplogasteridae</taxon>
        <taxon>Pristionchus</taxon>
    </lineage>
</organism>
<reference evidence="10" key="1">
    <citation type="submission" date="2022-10" db="EMBL/GenBank/DDBJ databases">
        <title>Genome assembly of Pristionchus species.</title>
        <authorList>
            <person name="Yoshida K."/>
            <person name="Sommer R.J."/>
        </authorList>
    </citation>
    <scope>NUCLEOTIDE SEQUENCE [LARGE SCALE GENOMIC DNA]</scope>
    <source>
        <strain evidence="10">RS5460</strain>
    </source>
</reference>
<evidence type="ECO:0000313" key="9">
    <source>
        <dbReference type="EMBL" id="GMR45775.1"/>
    </source>
</evidence>
<accession>A0AAN5CK08</accession>
<name>A0AAN5CK08_9BILA</name>
<feature type="binding site" evidence="6">
    <location>
        <position position="223"/>
    </location>
    <ligand>
        <name>Ca(2+)</name>
        <dbReference type="ChEBI" id="CHEBI:29108"/>
        <label>1</label>
        <note>catalytic</note>
    </ligand>
</feature>
<evidence type="ECO:0000256" key="8">
    <source>
        <dbReference type="RuleBase" id="RU368025"/>
    </source>
</evidence>
<feature type="binding site" evidence="6">
    <location>
        <position position="270"/>
    </location>
    <ligand>
        <name>Ca(2+)</name>
        <dbReference type="ChEBI" id="CHEBI:29108"/>
        <label>1</label>
        <note>catalytic</note>
    </ligand>
</feature>
<keyword evidence="10" id="KW-1185">Reference proteome</keyword>
<feature type="active site" description="Proton acceptor" evidence="5">
    <location>
        <position position="110"/>
    </location>
</feature>
<dbReference type="PRINTS" id="PR01785">
    <property type="entry name" value="PARAOXONASE"/>
</dbReference>
<dbReference type="InterPro" id="IPR011042">
    <property type="entry name" value="6-blade_b-propeller_TolB-like"/>
</dbReference>
<evidence type="ECO:0000256" key="1">
    <source>
        <dbReference type="ARBA" id="ARBA00008595"/>
    </source>
</evidence>
<feature type="binding site" evidence="6">
    <location>
        <position position="163"/>
    </location>
    <ligand>
        <name>Ca(2+)</name>
        <dbReference type="ChEBI" id="CHEBI:29108"/>
        <label>1</label>
        <note>catalytic</note>
    </ligand>
</feature>
<evidence type="ECO:0000256" key="7">
    <source>
        <dbReference type="PIRSR" id="PIRSR602640-3"/>
    </source>
</evidence>
<keyword evidence="3 7" id="KW-1015">Disulfide bond</keyword>